<name>A0A843AYS5_9BURK</name>
<dbReference type="PANTHER" id="PTHR33525">
    <property type="match status" value="1"/>
</dbReference>
<dbReference type="InterPro" id="IPR052340">
    <property type="entry name" value="RNase_Y/CdgJ"/>
</dbReference>
<protein>
    <submittedName>
        <fullName evidence="2">HDOD domain-containing protein</fullName>
    </submittedName>
</protein>
<dbReference type="EMBL" id="JABBCQ020000002">
    <property type="protein sequence ID" value="MBI1623343.1"/>
    <property type="molecule type" value="Genomic_DNA"/>
</dbReference>
<gene>
    <name evidence="2" type="ORF">HF327_002260</name>
</gene>
<accession>A0A843AYS5</accession>
<dbReference type="Pfam" id="PF08668">
    <property type="entry name" value="HDOD"/>
    <property type="match status" value="1"/>
</dbReference>
<dbReference type="SUPFAM" id="SSF109604">
    <property type="entry name" value="HD-domain/PDEase-like"/>
    <property type="match status" value="1"/>
</dbReference>
<organism evidence="2 3">
    <name type="scientific">Comamonas suwonensis</name>
    <dbReference type="NCBI Taxonomy" id="2606214"/>
    <lineage>
        <taxon>Bacteria</taxon>
        <taxon>Pseudomonadati</taxon>
        <taxon>Pseudomonadota</taxon>
        <taxon>Betaproteobacteria</taxon>
        <taxon>Burkholderiales</taxon>
        <taxon>Comamonadaceae</taxon>
        <taxon>Comamonas</taxon>
    </lineage>
</organism>
<dbReference type="InterPro" id="IPR013976">
    <property type="entry name" value="HDOD"/>
</dbReference>
<feature type="domain" description="HDOD" evidence="1">
    <location>
        <begin position="23"/>
        <end position="215"/>
    </location>
</feature>
<reference evidence="2" key="1">
    <citation type="submission" date="2020-12" db="EMBL/GenBank/DDBJ databases">
        <title>Comamonas sp. nov., isolated from stream water.</title>
        <authorList>
            <person name="Park K.-H."/>
        </authorList>
    </citation>
    <scope>NUCLEOTIDE SEQUENCE</scope>
    <source>
        <strain evidence="2">EJ-4</strain>
    </source>
</reference>
<dbReference type="Proteomes" id="UP000530032">
    <property type="component" value="Unassembled WGS sequence"/>
</dbReference>
<evidence type="ECO:0000313" key="2">
    <source>
        <dbReference type="EMBL" id="MBI1623343.1"/>
    </source>
</evidence>
<evidence type="ECO:0000259" key="1">
    <source>
        <dbReference type="PROSITE" id="PS51833"/>
    </source>
</evidence>
<dbReference type="AlphaFoldDB" id="A0A843AYS5"/>
<evidence type="ECO:0000313" key="3">
    <source>
        <dbReference type="Proteomes" id="UP000530032"/>
    </source>
</evidence>
<keyword evidence="3" id="KW-1185">Reference proteome</keyword>
<dbReference type="PROSITE" id="PS51833">
    <property type="entry name" value="HDOD"/>
    <property type="match status" value="1"/>
</dbReference>
<dbReference type="Gene3D" id="1.10.3210.10">
    <property type="entry name" value="Hypothetical protein af1432"/>
    <property type="match status" value="1"/>
</dbReference>
<dbReference type="PANTHER" id="PTHR33525:SF6">
    <property type="entry name" value="HDOD DOMAIN-CONTAINING PROTEIN"/>
    <property type="match status" value="1"/>
</dbReference>
<sequence>MTQAMIRAKPLNLSTLLEQHALLPSQPRAVALLSSELRQLEPGMRSLVQLFSTDPVLTARMLAVANGPVHQLAQRVHSIPEALVVLAPVQLRQLVQKSAPTGATHTQGGWSLAGFWRYSLDTARIARALAMSVQANASAAYTLGLLHGLGQLLLRTADPETFVRLAELLEPMHPKRPEVETQLMGYCTGQITAHLARQWNFPLLMSDAFQYMNTPLEQPTFEPLTGVLHLAIWRASTRALNWSERQLAVSFPAEAGLALGMDIDMVLRQASINWYAANSLDVQF</sequence>
<comment type="caution">
    <text evidence="2">The sequence shown here is derived from an EMBL/GenBank/DDBJ whole genome shotgun (WGS) entry which is preliminary data.</text>
</comment>
<proteinExistence type="predicted"/>